<evidence type="ECO:0000313" key="1">
    <source>
        <dbReference type="EMBL" id="KKQ39672.1"/>
    </source>
</evidence>
<dbReference type="Proteomes" id="UP000034333">
    <property type="component" value="Unassembled WGS sequence"/>
</dbReference>
<accession>A0A0G0HBZ9</accession>
<dbReference type="Pfam" id="PF09876">
    <property type="entry name" value="DUF2103"/>
    <property type="match status" value="1"/>
</dbReference>
<proteinExistence type="predicted"/>
<comment type="caution">
    <text evidence="1">The sequence shown here is derived from an EMBL/GenBank/DDBJ whole genome shotgun (WGS) entry which is preliminary data.</text>
</comment>
<name>A0A0G0HBZ9_9BACT</name>
<sequence>MSTKKGLVSGKVKDSHSTYIEEATWMVEAAKKIASVKSVNPGRIDGKGGSVIRTLRVISQNGGLLLIVKGSNAKQELHVYVESGTDILAIVRQLQEVWEKKVPDEKKRRFIAPVAA</sequence>
<dbReference type="STRING" id="1619036.US58_C0030G0013"/>
<evidence type="ECO:0000313" key="2">
    <source>
        <dbReference type="Proteomes" id="UP000034333"/>
    </source>
</evidence>
<organism evidence="1 2">
    <name type="scientific">Candidatus Magasanikbacteria bacterium GW2011_GWA2_37_8</name>
    <dbReference type="NCBI Taxonomy" id="1619036"/>
    <lineage>
        <taxon>Bacteria</taxon>
        <taxon>Candidatus Magasanikiibacteriota</taxon>
    </lineage>
</organism>
<dbReference type="InterPro" id="IPR018664">
    <property type="entry name" value="DUF2103_metal-binding"/>
</dbReference>
<protein>
    <submittedName>
        <fullName evidence="1">Uncharacterized protein</fullName>
    </submittedName>
</protein>
<dbReference type="EMBL" id="LBTN01000030">
    <property type="protein sequence ID" value="KKQ39672.1"/>
    <property type="molecule type" value="Genomic_DNA"/>
</dbReference>
<dbReference type="AlphaFoldDB" id="A0A0G0HBZ9"/>
<reference evidence="1 2" key="1">
    <citation type="journal article" date="2015" name="Nature">
        <title>rRNA introns, odd ribosomes, and small enigmatic genomes across a large radiation of phyla.</title>
        <authorList>
            <person name="Brown C.T."/>
            <person name="Hug L.A."/>
            <person name="Thomas B.C."/>
            <person name="Sharon I."/>
            <person name="Castelle C.J."/>
            <person name="Singh A."/>
            <person name="Wilkins M.J."/>
            <person name="Williams K.H."/>
            <person name="Banfield J.F."/>
        </authorList>
    </citation>
    <scope>NUCLEOTIDE SEQUENCE [LARGE SCALE GENOMIC DNA]</scope>
</reference>
<gene>
    <name evidence="1" type="ORF">US58_C0030G0013</name>
</gene>